<dbReference type="Pfam" id="PF22942">
    <property type="entry name" value="DUF7025"/>
    <property type="match status" value="1"/>
</dbReference>
<sequence>MNEEISIQQKTGVVLETVEIHEKVTRHSEPVSELVTDSPAEEDTEKPIPESIQESSDPTAIGAKPGLDYTPDGAVRKEVKVKSQSGGIDGKQGENDNAAEEAGLKMSTPADDEAIRREIRRPVNLGVRFYSYSGFMNRVDNDGRDEKTRISRAPGQISSTPQIASESENLGENLRIYRVRIRSKEILRHLWELGDWDEGLDFAGDVKNLDDEIIFSRPFRALASFQEDMKRKVEEMETTASKISLEGGQLAITQPASHQGQRDNEILQASNIDNLNLPATASASNKFSAAMVGLQEMKCYVKFVDEKILPLWSQFEKVDKHTPRKVTYEEISIIFRTGDLVYVPSPPTNANSLHRSAVQNVFCMGCCVPGDTPHKLKGETWNLGGDHKIKVLLFCVDYEGEKFRAIWDEVRFKHFEGEREITSLECYPLRFHKSYEALLNHQIETGTRFKSFVEGTVKHYYYSGWTMATGMFQKEGETPPDDLEHIDSEVIIDMKEAASHMTEYRPLEDPVWDYAGWQTRDEVLPFRIWQGNGSQFHAKPVPLVTREDPIYGQDQKRLFKDREWDHNDFTFSPQTWTDQDLAILPKRLLGYVVRERKFARLDVKSFDMMKDEDQITLENIQMKKEHRTIIRSTIMSHFQKKEREKTSDVPIYNPDVIRGKGKGVVILLHGAPGVGKTATAEAVALENRKPLFPITCGDLGTSAEDVEKRLKDIFRYAHMWDCILLLDEADVFLTQRDRTDVERNALVSVFLRVLEYYSGILFLTTNRVGALDEAFRSRVHISLYYRDLTCDDTVAILKTNLARLPRADKLDKGTTPGNAHIQVMDNQIENFVKNEFRKHAKAHKKGPWNGRQIRNAVQIATCLAFFENQSSGNSLPAVLTAEHFRTVAETTAEFDRYLKKTRRADESKIAHMQGDRYDEAENVDEAVQYHGFTGRKDLGPNTLGRKFKQSTESQESTAGAARALRTSVRSVKALPSEDEEDQSDYYNSSGRNTREYPSNIDDAESVEDYDEDEHEMSLNGPSAGRSSERGDSARKSMYRSGMQVQRGGQADNTFDMEHPYQEDEHFQDWNENEEMMVQDSRHGSGNLPKLSRGRGYSWDSKNSTPLSRGRSKLYGKNTTPSRAQNTERKLEQRKYESTNPETRGTPTVSTSSSWTFNMLMRGKKSGRLGRNERDF</sequence>
<reference evidence="3 4" key="1">
    <citation type="submission" date="2020-03" db="EMBL/GenBank/DDBJ databases">
        <title>Draft Genome Sequence of Cudoniella acicularis.</title>
        <authorList>
            <person name="Buettner E."/>
            <person name="Kellner H."/>
        </authorList>
    </citation>
    <scope>NUCLEOTIDE SEQUENCE [LARGE SCALE GENOMIC DNA]</scope>
    <source>
        <strain evidence="3 4">DSM 108380</strain>
    </source>
</reference>
<evidence type="ECO:0000259" key="2">
    <source>
        <dbReference type="SMART" id="SM00382"/>
    </source>
</evidence>
<dbReference type="InterPro" id="IPR056599">
    <property type="entry name" value="AAA_lid_fung"/>
</dbReference>
<feature type="region of interest" description="Disordered" evidence="1">
    <location>
        <begin position="23"/>
        <end position="103"/>
    </location>
</feature>
<organism evidence="3 4">
    <name type="scientific">Cudoniella acicularis</name>
    <dbReference type="NCBI Taxonomy" id="354080"/>
    <lineage>
        <taxon>Eukaryota</taxon>
        <taxon>Fungi</taxon>
        <taxon>Dikarya</taxon>
        <taxon>Ascomycota</taxon>
        <taxon>Pezizomycotina</taxon>
        <taxon>Leotiomycetes</taxon>
        <taxon>Helotiales</taxon>
        <taxon>Tricladiaceae</taxon>
        <taxon>Cudoniella</taxon>
    </lineage>
</organism>
<accession>A0A8H4RE46</accession>
<comment type="caution">
    <text evidence="3">The sequence shown here is derived from an EMBL/GenBank/DDBJ whole genome shotgun (WGS) entry which is preliminary data.</text>
</comment>
<dbReference type="CDD" id="cd19481">
    <property type="entry name" value="RecA-like_protease"/>
    <property type="match status" value="1"/>
</dbReference>
<dbReference type="PANTHER" id="PTHR46411:SF3">
    <property type="entry name" value="AAA+ ATPASE DOMAIN-CONTAINING PROTEIN"/>
    <property type="match status" value="1"/>
</dbReference>
<dbReference type="InterPro" id="IPR003593">
    <property type="entry name" value="AAA+_ATPase"/>
</dbReference>
<name>A0A8H4RE46_9HELO</name>
<dbReference type="SUPFAM" id="SSF52540">
    <property type="entry name" value="P-loop containing nucleoside triphosphate hydrolases"/>
    <property type="match status" value="1"/>
</dbReference>
<evidence type="ECO:0000313" key="3">
    <source>
        <dbReference type="EMBL" id="KAF4628427.1"/>
    </source>
</evidence>
<feature type="compositionally biased region" description="Polar residues" evidence="1">
    <location>
        <begin position="1137"/>
        <end position="1156"/>
    </location>
</feature>
<dbReference type="Pfam" id="PF23232">
    <property type="entry name" value="AAA_lid_13"/>
    <property type="match status" value="1"/>
</dbReference>
<evidence type="ECO:0000256" key="1">
    <source>
        <dbReference type="SAM" id="MobiDB-lite"/>
    </source>
</evidence>
<protein>
    <recommendedName>
        <fullName evidence="2">AAA+ ATPase domain-containing protein</fullName>
    </recommendedName>
</protein>
<feature type="region of interest" description="Disordered" evidence="1">
    <location>
        <begin position="1077"/>
        <end position="1175"/>
    </location>
</feature>
<dbReference type="InterPro" id="IPR003959">
    <property type="entry name" value="ATPase_AAA_core"/>
</dbReference>
<dbReference type="Gene3D" id="3.40.50.300">
    <property type="entry name" value="P-loop containing nucleotide triphosphate hydrolases"/>
    <property type="match status" value="1"/>
</dbReference>
<gene>
    <name evidence="3" type="ORF">G7Y89_g9723</name>
</gene>
<feature type="domain" description="AAA+ ATPase" evidence="2">
    <location>
        <begin position="662"/>
        <end position="789"/>
    </location>
</feature>
<dbReference type="InterPro" id="IPR054289">
    <property type="entry name" value="DUF7025"/>
</dbReference>
<evidence type="ECO:0000313" key="4">
    <source>
        <dbReference type="Proteomes" id="UP000566819"/>
    </source>
</evidence>
<keyword evidence="4" id="KW-1185">Reference proteome</keyword>
<dbReference type="SMART" id="SM00382">
    <property type="entry name" value="AAA"/>
    <property type="match status" value="1"/>
</dbReference>
<dbReference type="OrthoDB" id="10042665at2759"/>
<dbReference type="Pfam" id="PF00004">
    <property type="entry name" value="AAA"/>
    <property type="match status" value="1"/>
</dbReference>
<dbReference type="GO" id="GO:0016887">
    <property type="term" value="F:ATP hydrolysis activity"/>
    <property type="evidence" value="ECO:0007669"/>
    <property type="project" value="InterPro"/>
</dbReference>
<dbReference type="PANTHER" id="PTHR46411">
    <property type="entry name" value="FAMILY ATPASE, PUTATIVE-RELATED"/>
    <property type="match status" value="1"/>
</dbReference>
<dbReference type="Proteomes" id="UP000566819">
    <property type="component" value="Unassembled WGS sequence"/>
</dbReference>
<dbReference type="InterPro" id="IPR027417">
    <property type="entry name" value="P-loop_NTPase"/>
</dbReference>
<dbReference type="AlphaFoldDB" id="A0A8H4RE46"/>
<dbReference type="GO" id="GO:0005524">
    <property type="term" value="F:ATP binding"/>
    <property type="evidence" value="ECO:0007669"/>
    <property type="project" value="InterPro"/>
</dbReference>
<dbReference type="EMBL" id="JAAMPI010000814">
    <property type="protein sequence ID" value="KAF4628427.1"/>
    <property type="molecule type" value="Genomic_DNA"/>
</dbReference>
<proteinExistence type="predicted"/>
<feature type="region of interest" description="Disordered" evidence="1">
    <location>
        <begin position="931"/>
        <end position="1055"/>
    </location>
</feature>
<feature type="compositionally biased region" description="Basic and acidic residues" evidence="1">
    <location>
        <begin position="1125"/>
        <end position="1136"/>
    </location>
</feature>
<feature type="compositionally biased region" description="Acidic residues" evidence="1">
    <location>
        <begin position="1001"/>
        <end position="1014"/>
    </location>
</feature>